<dbReference type="OrthoDB" id="8421922at2"/>
<keyword evidence="2" id="KW-1185">Reference proteome</keyword>
<organism evidence="1 2">
    <name type="scientific">Nocardioides caeni</name>
    <dbReference type="NCBI Taxonomy" id="574700"/>
    <lineage>
        <taxon>Bacteria</taxon>
        <taxon>Bacillati</taxon>
        <taxon>Actinomycetota</taxon>
        <taxon>Actinomycetes</taxon>
        <taxon>Propionibacteriales</taxon>
        <taxon>Nocardioidaceae</taxon>
        <taxon>Nocardioides</taxon>
    </lineage>
</organism>
<dbReference type="RefSeq" id="WP_136562962.1">
    <property type="nucleotide sequence ID" value="NZ_BAABLS010000004.1"/>
</dbReference>
<dbReference type="EMBL" id="STGW01000006">
    <property type="protein sequence ID" value="THV12928.1"/>
    <property type="molecule type" value="Genomic_DNA"/>
</dbReference>
<dbReference type="InterPro" id="IPR046237">
    <property type="entry name" value="DUF6270"/>
</dbReference>
<proteinExistence type="predicted"/>
<evidence type="ECO:0000313" key="2">
    <source>
        <dbReference type="Proteomes" id="UP000307087"/>
    </source>
</evidence>
<accession>A0A4S8N9E1</accession>
<protein>
    <submittedName>
        <fullName evidence="1">Uncharacterized protein</fullName>
    </submittedName>
</protein>
<sequence>MRVAILGSCVSRDAFGIHEDVLGKPHRYFARSGLASALCPTPVHGLDLSAITSAFQRSVVAMDLEKAFVPWLETADFDLLVLDCIDERFALLREPGGALVTRSSEFAAAGVDISGWEVVRPNSEQFFDLWEEAWGRFVEVLDATGTRDRVRINRVRWATAFDGPGAEFPAFYGPQRIRRSNEFLERAYARMAQDLTPEQFWTYDDHELLATTEHQWGPAPFHYTPAFYRRFVHHLTGIELPSPRRSLRQRWVDRRGPGR</sequence>
<reference evidence="1 2" key="1">
    <citation type="journal article" date="2009" name="Int. J. Syst. Evol. Microbiol.">
        <title>Nocardioides caeni sp. nov., isolated from wastewater.</title>
        <authorList>
            <person name="Yoon J.H."/>
            <person name="Kang S.J."/>
            <person name="Park S."/>
            <person name="Kim W."/>
            <person name="Oh T.K."/>
        </authorList>
    </citation>
    <scope>NUCLEOTIDE SEQUENCE [LARGE SCALE GENOMIC DNA]</scope>
    <source>
        <strain evidence="1 2">DSM 23134</strain>
    </source>
</reference>
<name>A0A4S8N9E1_9ACTN</name>
<evidence type="ECO:0000313" key="1">
    <source>
        <dbReference type="EMBL" id="THV12928.1"/>
    </source>
</evidence>
<gene>
    <name evidence="1" type="ORF">E9934_11135</name>
</gene>
<dbReference type="Proteomes" id="UP000307087">
    <property type="component" value="Unassembled WGS sequence"/>
</dbReference>
<dbReference type="Pfam" id="PF19786">
    <property type="entry name" value="DUF6270"/>
    <property type="match status" value="1"/>
</dbReference>
<dbReference type="AlphaFoldDB" id="A0A4S8N9E1"/>
<comment type="caution">
    <text evidence="1">The sequence shown here is derived from an EMBL/GenBank/DDBJ whole genome shotgun (WGS) entry which is preliminary data.</text>
</comment>